<dbReference type="SUPFAM" id="SSF56672">
    <property type="entry name" value="DNA/RNA polymerases"/>
    <property type="match status" value="1"/>
</dbReference>
<evidence type="ECO:0000313" key="4">
    <source>
        <dbReference type="Proteomes" id="UP001152795"/>
    </source>
</evidence>
<evidence type="ECO:0000313" key="3">
    <source>
        <dbReference type="EMBL" id="CAB4015465.1"/>
    </source>
</evidence>
<sequence length="1363" mass="154603">MAARRVMASSDIIPPLFDKSRKEIVNSSTIGIDFLGNALSNDLIYEGTRLKWCNDLDSLKAFVAEVLNLNGKWCSPGGGSKRFTSSNAELTLTWYSGKQNTLLFQGKDGNLIRDGCVKFCQTRDGVMKSSCKQVQTLSKNSELQRDLIAPNILESEPTSISRPANQVDVASQVCLDIIGDNSNYLSNCRCSCGVLAADVEGVKLDITILSNRIDSIANANTEYSHKDKEIDRLRSELSIEKARSEKLESELSLFVKERSLEIEKLNQTIVSLENKIIEHDKSNASLKLFIDIDQQRISKPQIPEQSNYKQSASPFAAPMNNNNSKINKNTLMNKNNRNGHRNNGHHNNSGLNQCKSQNVSLQPFISVPVNNGDPESVPFYDTNRDLQNKALQINQIANMPEKQPISDWIGSLPLIEIPIQAKNNQHINRNTSNKLPFPKRHRTKPPSYRTGHRHQFLEWPSHLDIVYQLCKRLDRLNKRGGGVCTYVRKELKSSVLKSLTFISEENFHQPWINVQCQKFKSLIICVAYRPPDCPLHCFEHTLKPNYMEALVLNKSIVILGDLNCDGLKDNCVEYKIMDRFLNEMNLTQLIKSPTRITDATQSLLDVILVSSKSIVYRSGVLLTSISDHLLVYAELKIKSPKQPSQYITARSFKNYVPNYFAADLADKSDCLLSIFDGDDVNAKLNILNYAIQSTLDVHAPIKTIKIRNRPCPFITQDLRNLMKERDRLHQRFLRTRDIIDWVNYKSYRNNVKRDLKKAENEYNSNEVRQHKDNPGSLWKIVNRLIPSKGKERQIYKGDHKSLANDFNQFFSSVGENAARASSRLADTNNINLRESIESVVITEINQFKFRAVTCHEVRRVVLSLPLNKSSGPDKINPRIIKDCLPVILGPLTEIINCSLRTSTFPLAWKKAELIPIHKEGDHEVPSNNRPVSLLVVASKVCERLALEQFSCYLTSNNRLSSHQSGNKKLHSTETLNVFITDTILKAMDKKKLSALVLLDLSKAFDSINHQRLLHKLSNVGASKSTVNWFRSYLTDRFQSTRINSTLSDPLPITYGVPQGAILSPLLFCIYLNDLPCASYNGDLESYVDDTKTLLSFPLTEADTGIKNLEEDLHKIASWCCENNLLVNPDKTKFMIIGTRQLMNELDVNISISFMGKILEPVDFAKDLGLLMDSHLSYDKHISNLVSSCLYKLCQINRVKNNFDKGTLTMIITSLVISKLLYCSIVWSNTTCTNIKKLQSIQNFACKIITGSKKYDHVSPLLQNLEWLTVDKLLYFRDAVMTFKCMNNLAPKYLCDMFEKRSCIHNRSTRNCNSIQIPLFKTASGQRSFAFRGASIWNNLDTELKKCTSLKTFKSQLKEHLLST</sequence>
<feature type="region of interest" description="Disordered" evidence="2">
    <location>
        <begin position="301"/>
        <end position="353"/>
    </location>
</feature>
<gene>
    <name evidence="3" type="ORF">PACLA_8A034930</name>
</gene>
<feature type="region of interest" description="Disordered" evidence="2">
    <location>
        <begin position="428"/>
        <end position="451"/>
    </location>
</feature>
<keyword evidence="1" id="KW-0175">Coiled coil</keyword>
<name>A0A7D9IXK4_PARCT</name>
<dbReference type="Pfam" id="PF03372">
    <property type="entry name" value="Exo_endo_phos"/>
    <property type="match status" value="1"/>
</dbReference>
<dbReference type="EMBL" id="CACRXK020008723">
    <property type="protein sequence ID" value="CAB4015465.1"/>
    <property type="molecule type" value="Genomic_DNA"/>
</dbReference>
<dbReference type="SUPFAM" id="SSF56219">
    <property type="entry name" value="DNase I-like"/>
    <property type="match status" value="1"/>
</dbReference>
<feature type="coiled-coil region" evidence="1">
    <location>
        <begin position="216"/>
        <end position="282"/>
    </location>
</feature>
<dbReference type="CDD" id="cd01650">
    <property type="entry name" value="RT_nLTR_like"/>
    <property type="match status" value="1"/>
</dbReference>
<dbReference type="PROSITE" id="PS50878">
    <property type="entry name" value="RT_POL"/>
    <property type="match status" value="1"/>
</dbReference>
<feature type="compositionally biased region" description="Basic residues" evidence="2">
    <location>
        <begin position="437"/>
        <end position="451"/>
    </location>
</feature>
<dbReference type="Proteomes" id="UP001152795">
    <property type="component" value="Unassembled WGS sequence"/>
</dbReference>
<feature type="compositionally biased region" description="Polar residues" evidence="2">
    <location>
        <begin position="301"/>
        <end position="313"/>
    </location>
</feature>
<dbReference type="InterPro" id="IPR005135">
    <property type="entry name" value="Endo/exonuclease/phosphatase"/>
</dbReference>
<dbReference type="InterPro" id="IPR043502">
    <property type="entry name" value="DNA/RNA_pol_sf"/>
</dbReference>
<evidence type="ECO:0000256" key="1">
    <source>
        <dbReference type="SAM" id="Coils"/>
    </source>
</evidence>
<keyword evidence="4" id="KW-1185">Reference proteome</keyword>
<dbReference type="InterPro" id="IPR000477">
    <property type="entry name" value="RT_dom"/>
</dbReference>
<proteinExistence type="predicted"/>
<evidence type="ECO:0000256" key="2">
    <source>
        <dbReference type="SAM" id="MobiDB-lite"/>
    </source>
</evidence>
<accession>A0A7D9IXK4</accession>
<protein>
    <submittedName>
        <fullName evidence="3">Uncharacterized protein</fullName>
    </submittedName>
</protein>
<dbReference type="Gene3D" id="3.60.10.10">
    <property type="entry name" value="Endonuclease/exonuclease/phosphatase"/>
    <property type="match status" value="1"/>
</dbReference>
<comment type="caution">
    <text evidence="3">The sequence shown here is derived from an EMBL/GenBank/DDBJ whole genome shotgun (WGS) entry which is preliminary data.</text>
</comment>
<dbReference type="PANTHER" id="PTHR33332">
    <property type="entry name" value="REVERSE TRANSCRIPTASE DOMAIN-CONTAINING PROTEIN"/>
    <property type="match status" value="1"/>
</dbReference>
<organism evidence="3 4">
    <name type="scientific">Paramuricea clavata</name>
    <name type="common">Red gorgonian</name>
    <name type="synonym">Violescent sea-whip</name>
    <dbReference type="NCBI Taxonomy" id="317549"/>
    <lineage>
        <taxon>Eukaryota</taxon>
        <taxon>Metazoa</taxon>
        <taxon>Cnidaria</taxon>
        <taxon>Anthozoa</taxon>
        <taxon>Octocorallia</taxon>
        <taxon>Malacalcyonacea</taxon>
        <taxon>Plexauridae</taxon>
        <taxon>Paramuricea</taxon>
    </lineage>
</organism>
<feature type="compositionally biased region" description="Low complexity" evidence="2">
    <location>
        <begin position="320"/>
        <end position="336"/>
    </location>
</feature>
<reference evidence="3" key="1">
    <citation type="submission" date="2020-04" db="EMBL/GenBank/DDBJ databases">
        <authorList>
            <person name="Alioto T."/>
            <person name="Alioto T."/>
            <person name="Gomez Garrido J."/>
        </authorList>
    </citation>
    <scope>NUCLEOTIDE SEQUENCE</scope>
    <source>
        <strain evidence="3">A484AB</strain>
    </source>
</reference>
<dbReference type="Pfam" id="PF00078">
    <property type="entry name" value="RVT_1"/>
    <property type="match status" value="1"/>
</dbReference>
<dbReference type="OrthoDB" id="5953030at2759"/>
<dbReference type="InterPro" id="IPR036691">
    <property type="entry name" value="Endo/exonu/phosph_ase_sf"/>
</dbReference>
<dbReference type="GO" id="GO:0003824">
    <property type="term" value="F:catalytic activity"/>
    <property type="evidence" value="ECO:0007669"/>
    <property type="project" value="InterPro"/>
</dbReference>